<comment type="catalytic activity">
    <reaction evidence="8">
        <text>a uridine in RNA = a pseudouridine in RNA</text>
        <dbReference type="Rhea" id="RHEA:48348"/>
        <dbReference type="Rhea" id="RHEA-COMP:12068"/>
        <dbReference type="Rhea" id="RHEA-COMP:12069"/>
        <dbReference type="ChEBI" id="CHEBI:65314"/>
        <dbReference type="ChEBI" id="CHEBI:65315"/>
    </reaction>
</comment>
<dbReference type="EMBL" id="CP034900">
    <property type="protein sequence ID" value="QCI16017.1"/>
    <property type="molecule type" value="Genomic_DNA"/>
</dbReference>
<dbReference type="GO" id="GO:0003723">
    <property type="term" value="F:RNA binding"/>
    <property type="evidence" value="ECO:0007669"/>
    <property type="project" value="UniProtKB-KW"/>
</dbReference>
<evidence type="ECO:0000313" key="11">
    <source>
        <dbReference type="Proteomes" id="UP000298654"/>
    </source>
</evidence>
<keyword evidence="7" id="KW-0694">RNA-binding</keyword>
<dbReference type="Pfam" id="PF00849">
    <property type="entry name" value="PseudoU_synth_2"/>
    <property type="match status" value="1"/>
</dbReference>
<dbReference type="CDD" id="cd02869">
    <property type="entry name" value="PseudoU_synth_RluA_like"/>
    <property type="match status" value="1"/>
</dbReference>
<evidence type="ECO:0000256" key="4">
    <source>
        <dbReference type="ARBA" id="ARBA00022552"/>
    </source>
</evidence>
<dbReference type="NCBIfam" id="NF008249">
    <property type="entry name" value="PRK11025.1"/>
    <property type="match status" value="1"/>
</dbReference>
<feature type="domain" description="RNA-binding S4" evidence="9">
    <location>
        <begin position="20"/>
        <end position="88"/>
    </location>
</feature>
<keyword evidence="4" id="KW-0698">rRNA processing</keyword>
<dbReference type="Pfam" id="PF01479">
    <property type="entry name" value="S4"/>
    <property type="match status" value="1"/>
</dbReference>
<dbReference type="Gene3D" id="3.30.2350.10">
    <property type="entry name" value="Pseudouridine synthase"/>
    <property type="match status" value="1"/>
</dbReference>
<dbReference type="InterPro" id="IPR006225">
    <property type="entry name" value="PsdUridine_synth_RluC/D"/>
</dbReference>
<dbReference type="Gene3D" id="3.10.290.10">
    <property type="entry name" value="RNA-binding S4 domain"/>
    <property type="match status" value="1"/>
</dbReference>
<dbReference type="InterPro" id="IPR002942">
    <property type="entry name" value="S4_RNA-bd"/>
</dbReference>
<dbReference type="GO" id="GO:0000455">
    <property type="term" value="P:enzyme-directed rRNA pseudouridine synthesis"/>
    <property type="evidence" value="ECO:0007669"/>
    <property type="project" value="UniProtKB-ARBA"/>
</dbReference>
<reference evidence="10 11" key="2">
    <citation type="submission" date="2019-05" db="EMBL/GenBank/DDBJ databases">
        <title>Genome evolution of the obligate endosymbiont Buchnera aphidicola.</title>
        <authorList>
            <person name="Moran N.A."/>
        </authorList>
    </citation>
    <scope>NUCLEOTIDE SEQUENCE [LARGE SCALE GENOMIC DNA]</scope>
    <source>
        <strain evidence="10 11">Aar</strain>
    </source>
</reference>
<evidence type="ECO:0000256" key="6">
    <source>
        <dbReference type="PIRSR" id="PIRSR606225-1"/>
    </source>
</evidence>
<dbReference type="InterPro" id="IPR036986">
    <property type="entry name" value="S4_RNA-bd_sf"/>
</dbReference>
<comment type="similarity">
    <text evidence="3 8">Belongs to the pseudouridine synthase RluA family.</text>
</comment>
<dbReference type="SUPFAM" id="SSF55174">
    <property type="entry name" value="Alpha-L RNA-binding motif"/>
    <property type="match status" value="1"/>
</dbReference>
<dbReference type="Proteomes" id="UP000298654">
    <property type="component" value="Chromosome"/>
</dbReference>
<accession>A0A4D6XKZ9</accession>
<sequence>MKNQILPMSIIYINQDMINQRIDNFMHKRFKNIPKSMIYRIIRTGKVRVNKKRVKPYYKLNIGDIVKTPPIKTSHNSKNNSIPVNYLNSLLKNILYEDNHLLIINKPSGIAVHGGSGLNFGIIECFRKLRPLNKFLELMHRIDRETSGVLILVKKRMSLLCLHKQLREKKIKKEYVALVHGLWPNNIKKISQPLLKIKLHNKQKKVLIDINGKASETHFIIKKKFSSSTLLSIIPKTGRTHQIRVHSLYAGHPILFDKRYGDSKLDSNIKTKNQNNINRLLLHASAIHFIHPKNGNKICIKAPLDLDFKNYLHTMM</sequence>
<evidence type="ECO:0000256" key="5">
    <source>
        <dbReference type="ARBA" id="ARBA00023235"/>
    </source>
</evidence>
<feature type="active site" evidence="6">
    <location>
        <position position="143"/>
    </location>
</feature>
<organism evidence="10 11">
    <name type="scientific">Buchnera aphidicola</name>
    <name type="common">Artemisaphis artemisicola</name>
    <dbReference type="NCBI Taxonomy" id="1241836"/>
    <lineage>
        <taxon>Bacteria</taxon>
        <taxon>Pseudomonadati</taxon>
        <taxon>Pseudomonadota</taxon>
        <taxon>Gammaproteobacteria</taxon>
        <taxon>Enterobacterales</taxon>
        <taxon>Erwiniaceae</taxon>
        <taxon>Buchnera</taxon>
    </lineage>
</organism>
<evidence type="ECO:0000313" key="10">
    <source>
        <dbReference type="EMBL" id="QCI16017.1"/>
    </source>
</evidence>
<comment type="function">
    <text evidence="2">Responsible for synthesis of pseudouridine from uracil at positions 955, 2504 and 2580 in 23S ribosomal RNA.</text>
</comment>
<evidence type="ECO:0000256" key="2">
    <source>
        <dbReference type="ARBA" id="ARBA00002876"/>
    </source>
</evidence>
<dbReference type="AlphaFoldDB" id="A0A4D6XKZ9"/>
<evidence type="ECO:0000259" key="9">
    <source>
        <dbReference type="SMART" id="SM00363"/>
    </source>
</evidence>
<dbReference type="NCBIfam" id="TIGR00005">
    <property type="entry name" value="rluA_subfam"/>
    <property type="match status" value="1"/>
</dbReference>
<evidence type="ECO:0000256" key="3">
    <source>
        <dbReference type="ARBA" id="ARBA00010876"/>
    </source>
</evidence>
<reference evidence="10 11" key="1">
    <citation type="submission" date="2018-12" db="EMBL/GenBank/DDBJ databases">
        <authorList>
            <person name="Chong R.A."/>
        </authorList>
    </citation>
    <scope>NUCLEOTIDE SEQUENCE [LARGE SCALE GENOMIC DNA]</scope>
    <source>
        <strain evidence="10 11">Aar</strain>
    </source>
</reference>
<dbReference type="PANTHER" id="PTHR21600">
    <property type="entry name" value="MITOCHONDRIAL RNA PSEUDOURIDINE SYNTHASE"/>
    <property type="match status" value="1"/>
</dbReference>
<dbReference type="EC" id="5.4.99.-" evidence="8"/>
<name>A0A4D6XKZ9_9GAMM</name>
<dbReference type="PROSITE" id="PS50889">
    <property type="entry name" value="S4"/>
    <property type="match status" value="1"/>
</dbReference>
<protein>
    <recommendedName>
        <fullName evidence="8">Pseudouridine synthase</fullName>
        <ecNumber evidence="8">5.4.99.-</ecNumber>
    </recommendedName>
</protein>
<dbReference type="CDD" id="cd00165">
    <property type="entry name" value="S4"/>
    <property type="match status" value="1"/>
</dbReference>
<dbReference type="PANTHER" id="PTHR21600:SF92">
    <property type="entry name" value="RIBOSOMAL LARGE SUBUNIT PSEUDOURIDINE SYNTHASE C"/>
    <property type="match status" value="1"/>
</dbReference>
<evidence type="ECO:0000256" key="7">
    <source>
        <dbReference type="PROSITE-ProRule" id="PRU00182"/>
    </source>
</evidence>
<dbReference type="SMART" id="SM00363">
    <property type="entry name" value="S4"/>
    <property type="match status" value="1"/>
</dbReference>
<dbReference type="GO" id="GO:0120159">
    <property type="term" value="F:rRNA pseudouridine synthase activity"/>
    <property type="evidence" value="ECO:0007669"/>
    <property type="project" value="UniProtKB-ARBA"/>
</dbReference>
<comment type="catalytic activity">
    <reaction evidence="1">
        <text>uridine(955/2504/2580) in 23S rRNA = pseudouridine(955/2504/2580) in 23S rRNA</text>
        <dbReference type="Rhea" id="RHEA:42528"/>
        <dbReference type="Rhea" id="RHEA-COMP:10099"/>
        <dbReference type="Rhea" id="RHEA-COMP:10100"/>
        <dbReference type="ChEBI" id="CHEBI:65314"/>
        <dbReference type="ChEBI" id="CHEBI:65315"/>
        <dbReference type="EC" id="5.4.99.24"/>
    </reaction>
</comment>
<proteinExistence type="inferred from homology"/>
<dbReference type="InterPro" id="IPR006145">
    <property type="entry name" value="PsdUridine_synth_RsuA/RluA"/>
</dbReference>
<dbReference type="RefSeq" id="WP_158364515.1">
    <property type="nucleotide sequence ID" value="NZ_CP034900.1"/>
</dbReference>
<evidence type="ECO:0000256" key="8">
    <source>
        <dbReference type="RuleBase" id="RU362028"/>
    </source>
</evidence>
<evidence type="ECO:0000256" key="1">
    <source>
        <dbReference type="ARBA" id="ARBA00000381"/>
    </source>
</evidence>
<keyword evidence="5 8" id="KW-0413">Isomerase</keyword>
<dbReference type="InterPro" id="IPR020103">
    <property type="entry name" value="PsdUridine_synth_cat_dom_sf"/>
</dbReference>
<dbReference type="SUPFAM" id="SSF55120">
    <property type="entry name" value="Pseudouridine synthase"/>
    <property type="match status" value="1"/>
</dbReference>
<dbReference type="InterPro" id="IPR050188">
    <property type="entry name" value="RluA_PseudoU_synthase"/>
</dbReference>
<gene>
    <name evidence="10" type="primary">rluC</name>
    <name evidence="10" type="ORF">D9V59_01740</name>
</gene>
<dbReference type="OrthoDB" id="9807829at2"/>